<proteinExistence type="predicted"/>
<name>A0A9E7JCR1_9LILI</name>
<evidence type="ECO:0000313" key="1">
    <source>
        <dbReference type="EMBL" id="URD76335.1"/>
    </source>
</evidence>
<organism evidence="1 2">
    <name type="scientific">Musa troglodytarum</name>
    <name type="common">fe'i banana</name>
    <dbReference type="NCBI Taxonomy" id="320322"/>
    <lineage>
        <taxon>Eukaryota</taxon>
        <taxon>Viridiplantae</taxon>
        <taxon>Streptophyta</taxon>
        <taxon>Embryophyta</taxon>
        <taxon>Tracheophyta</taxon>
        <taxon>Spermatophyta</taxon>
        <taxon>Magnoliopsida</taxon>
        <taxon>Liliopsida</taxon>
        <taxon>Zingiberales</taxon>
        <taxon>Musaceae</taxon>
        <taxon>Musa</taxon>
    </lineage>
</organism>
<dbReference type="EMBL" id="CP097502">
    <property type="protein sequence ID" value="URD76335.1"/>
    <property type="molecule type" value="Genomic_DNA"/>
</dbReference>
<evidence type="ECO:0000313" key="2">
    <source>
        <dbReference type="Proteomes" id="UP001055439"/>
    </source>
</evidence>
<accession>A0A9E7JCR1</accession>
<sequence length="84" mass="9757">MVGPNKSTKWGSRESGHGLETLWMNRTDTKRVWEKQHPPLHNYLSVLYGDMLESCQDVKSNLVRMFCAIGHRHKEDDHKNSGSY</sequence>
<dbReference type="AlphaFoldDB" id="A0A9E7JCR1"/>
<protein>
    <submittedName>
        <fullName evidence="1">Uncharacterized protein</fullName>
    </submittedName>
</protein>
<gene>
    <name evidence="1" type="ORF">MUK42_34990</name>
</gene>
<reference evidence="1" key="1">
    <citation type="submission" date="2022-05" db="EMBL/GenBank/DDBJ databases">
        <title>The Musa troglodytarum L. genome provides insights into the mechanism of non-climacteric behaviour and enrichment of carotenoids.</title>
        <authorList>
            <person name="Wang J."/>
        </authorList>
    </citation>
    <scope>NUCLEOTIDE SEQUENCE</scope>
    <source>
        <tissue evidence="1">Leaf</tissue>
    </source>
</reference>
<dbReference type="Proteomes" id="UP001055439">
    <property type="component" value="Chromosome 1"/>
</dbReference>
<keyword evidence="2" id="KW-1185">Reference proteome</keyword>